<organism evidence="1 2">
    <name type="scientific">Methanopyrus kandleri (strain AV19 / DSM 6324 / JCM 9639 / NBRC 100938)</name>
    <dbReference type="NCBI Taxonomy" id="190192"/>
    <lineage>
        <taxon>Archaea</taxon>
        <taxon>Methanobacteriati</taxon>
        <taxon>Methanobacteriota</taxon>
        <taxon>Methanomada group</taxon>
        <taxon>Methanopyri</taxon>
        <taxon>Methanopyrales</taxon>
        <taxon>Methanopyraceae</taxon>
        <taxon>Methanopyrus</taxon>
    </lineage>
</organism>
<evidence type="ECO:0000313" key="1">
    <source>
        <dbReference type="EMBL" id="AAM02651.1"/>
    </source>
</evidence>
<dbReference type="PROSITE" id="PS00092">
    <property type="entry name" value="N6_MTASE"/>
    <property type="match status" value="1"/>
</dbReference>
<accession>Q8TVF4</accession>
<dbReference type="GO" id="GO:0032259">
    <property type="term" value="P:methylation"/>
    <property type="evidence" value="ECO:0007669"/>
    <property type="project" value="UniProtKB-KW"/>
</dbReference>
<dbReference type="InterPro" id="IPR029063">
    <property type="entry name" value="SAM-dependent_MTases_sf"/>
</dbReference>
<reference evidence="1 2" key="1">
    <citation type="journal article" date="2002" name="Proc. Natl. Acad. Sci. U.S.A.">
        <title>The complete genome of hyperthermophile Methanopyrus kandleri AV19 and monophyly of archaeal methanogens.</title>
        <authorList>
            <person name="Slesarev A.I."/>
            <person name="Mezhevaya K.V."/>
            <person name="Makarova K.S."/>
            <person name="Polushin N.N."/>
            <person name="Shcherbinina O.V."/>
            <person name="Shakhova V.V."/>
            <person name="Belova G.I."/>
            <person name="Aravind L."/>
            <person name="Natale D.A."/>
            <person name="Rogozin I.B."/>
            <person name="Tatusov R.L."/>
            <person name="Wolf Y.I."/>
            <person name="Stetter K.O."/>
            <person name="Malykh A.G."/>
            <person name="Koonin E.V."/>
            <person name="Kozyavkin S.A."/>
        </authorList>
    </citation>
    <scope>NUCLEOTIDE SEQUENCE [LARGE SCALE GENOMIC DNA]</scope>
    <source>
        <strain evidence="2">AV19 / DSM 6324 / JCM 9639 / NBRC 100938</strain>
    </source>
</reference>
<keyword evidence="1" id="KW-0489">Methyltransferase</keyword>
<dbReference type="CDD" id="cd02440">
    <property type="entry name" value="AdoMet_MTases"/>
    <property type="match status" value="1"/>
</dbReference>
<dbReference type="EMBL" id="AE009439">
    <property type="protein sequence ID" value="AAM02651.1"/>
    <property type="molecule type" value="Genomic_DNA"/>
</dbReference>
<dbReference type="GO" id="GO:0008168">
    <property type="term" value="F:methyltransferase activity"/>
    <property type="evidence" value="ECO:0007669"/>
    <property type="project" value="UniProtKB-KW"/>
</dbReference>
<dbReference type="InterPro" id="IPR002052">
    <property type="entry name" value="DNA_methylase_N6_adenine_CS"/>
</dbReference>
<protein>
    <submittedName>
        <fullName evidence="1">Predicted RNA methylase</fullName>
    </submittedName>
</protein>
<dbReference type="KEGG" id="mka:MK1438"/>
<dbReference type="STRING" id="190192.MK1438"/>
<dbReference type="InParanoid" id="Q8TVF4"/>
<dbReference type="PaxDb" id="190192-MK1438"/>
<evidence type="ECO:0000313" key="2">
    <source>
        <dbReference type="Proteomes" id="UP000001826"/>
    </source>
</evidence>
<dbReference type="EnsemblBacteria" id="AAM02651">
    <property type="protein sequence ID" value="AAM02651"/>
    <property type="gene ID" value="MK1438"/>
</dbReference>
<dbReference type="Proteomes" id="UP000001826">
    <property type="component" value="Chromosome"/>
</dbReference>
<sequence length="263" mass="29220">MGGSERSVPVLLPFLEDPLTMFPSRVIIPSTRYIMEVVRDLRAPWRGEVLDAGAGCGSFALTVAALGPYTVYAVEPDPEHSAALSANVSANRDVLLGDVLPLECSIEDFRRPVDEVLTDPPWGLRSGISRTPDLEFVLSFLDACVDVLRPKTGRLVTRCPPEFIDDIVDHMSERGYLLDRVKRRHKAAVLVLRSEDHRDYYDDRESAVAAAGGQVLVAWEGGELDPEADRYSLVTPYESGWHVWEVPNTGRIREFLRGFLKGG</sequence>
<name>Q8TVF4_METKA</name>
<keyword evidence="1" id="KW-0808">Transferase</keyword>
<dbReference type="AlphaFoldDB" id="Q8TVF4"/>
<dbReference type="HOGENOM" id="CLU_1056065_0_0_2"/>
<proteinExistence type="predicted"/>
<gene>
    <name evidence="1" type="ordered locus">MK1438</name>
</gene>
<dbReference type="SUPFAM" id="SSF53335">
    <property type="entry name" value="S-adenosyl-L-methionine-dependent methyltransferases"/>
    <property type="match status" value="1"/>
</dbReference>
<dbReference type="Gene3D" id="3.40.50.150">
    <property type="entry name" value="Vaccinia Virus protein VP39"/>
    <property type="match status" value="1"/>
</dbReference>
<dbReference type="GO" id="GO:0003676">
    <property type="term" value="F:nucleic acid binding"/>
    <property type="evidence" value="ECO:0007669"/>
    <property type="project" value="InterPro"/>
</dbReference>
<keyword evidence="2" id="KW-1185">Reference proteome</keyword>